<keyword evidence="4" id="KW-1185">Reference proteome</keyword>
<feature type="transmembrane region" description="Helical" evidence="1">
    <location>
        <begin position="61"/>
        <end position="94"/>
    </location>
</feature>
<dbReference type="InterPro" id="IPR007065">
    <property type="entry name" value="HPP"/>
</dbReference>
<dbReference type="Pfam" id="PF04982">
    <property type="entry name" value="TM_HPP"/>
    <property type="match status" value="1"/>
</dbReference>
<evidence type="ECO:0000256" key="1">
    <source>
        <dbReference type="SAM" id="Phobius"/>
    </source>
</evidence>
<gene>
    <name evidence="3" type="ORF">SNE35_08945</name>
</gene>
<dbReference type="InterPro" id="IPR058581">
    <property type="entry name" value="TM_HPP"/>
</dbReference>
<evidence type="ECO:0000259" key="2">
    <source>
        <dbReference type="Pfam" id="PF04982"/>
    </source>
</evidence>
<organism evidence="3 4">
    <name type="scientific">Roseateles agri</name>
    <dbReference type="NCBI Taxonomy" id="3098619"/>
    <lineage>
        <taxon>Bacteria</taxon>
        <taxon>Pseudomonadati</taxon>
        <taxon>Pseudomonadota</taxon>
        <taxon>Betaproteobacteria</taxon>
        <taxon>Burkholderiales</taxon>
        <taxon>Sphaerotilaceae</taxon>
        <taxon>Roseateles</taxon>
    </lineage>
</organism>
<feature type="transmembrane region" description="Helical" evidence="1">
    <location>
        <begin position="114"/>
        <end position="139"/>
    </location>
</feature>
<dbReference type="Proteomes" id="UP001285263">
    <property type="component" value="Unassembled WGS sequence"/>
</dbReference>
<dbReference type="EMBL" id="JAXCLA010000003">
    <property type="protein sequence ID" value="MDY0744632.1"/>
    <property type="molecule type" value="Genomic_DNA"/>
</dbReference>
<keyword evidence="1" id="KW-0472">Membrane</keyword>
<feature type="transmembrane region" description="Helical" evidence="1">
    <location>
        <begin position="32"/>
        <end position="49"/>
    </location>
</feature>
<evidence type="ECO:0000313" key="4">
    <source>
        <dbReference type="Proteomes" id="UP001285263"/>
    </source>
</evidence>
<name>A0ABU5DEC9_9BURK</name>
<accession>A0ABU5DEC9</accession>
<dbReference type="PANTHER" id="PTHR33741:SF5">
    <property type="entry name" value="TRANSMEMBRANE PROTEIN DDB_G0269096-RELATED"/>
    <property type="match status" value="1"/>
</dbReference>
<keyword evidence="1" id="KW-1133">Transmembrane helix</keyword>
<sequence>MRDTLLAGAGTFVALAAVGGLAAATGQPLLLGSFGASCVLLFGFPAGPFSQPRNVLGGHLLTTTVALLFITAFGPGWLSMAAAAAAAVMLMIVTRTVHPPAGSNPVIVFVGHGGWSFLLMPTALGAAMLVALACVFWRLRAPEMRWPQRWW</sequence>
<evidence type="ECO:0000313" key="3">
    <source>
        <dbReference type="EMBL" id="MDY0744632.1"/>
    </source>
</evidence>
<feature type="domain" description="HPP transmembrane region" evidence="2">
    <location>
        <begin position="2"/>
        <end position="140"/>
    </location>
</feature>
<dbReference type="RefSeq" id="WP_320422547.1">
    <property type="nucleotide sequence ID" value="NZ_JAXCLA010000003.1"/>
</dbReference>
<protein>
    <submittedName>
        <fullName evidence="3">HPP family protein</fullName>
    </submittedName>
</protein>
<keyword evidence="1" id="KW-0812">Transmembrane</keyword>
<comment type="caution">
    <text evidence="3">The sequence shown here is derived from an EMBL/GenBank/DDBJ whole genome shotgun (WGS) entry which is preliminary data.</text>
</comment>
<reference evidence="3 4" key="1">
    <citation type="submission" date="2023-11" db="EMBL/GenBank/DDBJ databases">
        <title>Paucibacter sp. nov., isolated from fresh soil in Korea.</title>
        <authorList>
            <person name="Le N.T.T."/>
        </authorList>
    </citation>
    <scope>NUCLEOTIDE SEQUENCE [LARGE SCALE GENOMIC DNA]</scope>
    <source>
        <strain evidence="3 4">R3-3</strain>
    </source>
</reference>
<proteinExistence type="predicted"/>
<dbReference type="PANTHER" id="PTHR33741">
    <property type="entry name" value="TRANSMEMBRANE PROTEIN DDB_G0269096-RELATED"/>
    <property type="match status" value="1"/>
</dbReference>